<evidence type="ECO:0000313" key="1">
    <source>
        <dbReference type="EMBL" id="KAG2216959.1"/>
    </source>
</evidence>
<keyword evidence="2" id="KW-1185">Reference proteome</keyword>
<accession>A0A8H7RSH5</accession>
<evidence type="ECO:0000313" key="2">
    <source>
        <dbReference type="Proteomes" id="UP000646827"/>
    </source>
</evidence>
<protein>
    <recommendedName>
        <fullName evidence="3">Reverse transcriptase domain-containing protein</fullName>
    </recommendedName>
</protein>
<proteinExistence type="predicted"/>
<reference evidence="1 2" key="1">
    <citation type="submission" date="2020-12" db="EMBL/GenBank/DDBJ databases">
        <title>Metabolic potential, ecology and presence of endohyphal bacteria is reflected in genomic diversity of Mucoromycotina.</title>
        <authorList>
            <person name="Muszewska A."/>
            <person name="Okrasinska A."/>
            <person name="Steczkiewicz K."/>
            <person name="Drgas O."/>
            <person name="Orlowska M."/>
            <person name="Perlinska-Lenart U."/>
            <person name="Aleksandrzak-Piekarczyk T."/>
            <person name="Szatraj K."/>
            <person name="Zielenkiewicz U."/>
            <person name="Pilsyk S."/>
            <person name="Malc E."/>
            <person name="Mieczkowski P."/>
            <person name="Kruszewska J.S."/>
            <person name="Biernat P."/>
            <person name="Pawlowska J."/>
        </authorList>
    </citation>
    <scope>NUCLEOTIDE SEQUENCE [LARGE SCALE GENOMIC DNA]</scope>
    <source>
        <strain evidence="1 2">CBS 142.35</strain>
    </source>
</reference>
<organism evidence="1 2">
    <name type="scientific">Circinella minor</name>
    <dbReference type="NCBI Taxonomy" id="1195481"/>
    <lineage>
        <taxon>Eukaryota</taxon>
        <taxon>Fungi</taxon>
        <taxon>Fungi incertae sedis</taxon>
        <taxon>Mucoromycota</taxon>
        <taxon>Mucoromycotina</taxon>
        <taxon>Mucoromycetes</taxon>
        <taxon>Mucorales</taxon>
        <taxon>Lichtheimiaceae</taxon>
        <taxon>Circinella</taxon>
    </lineage>
</organism>
<comment type="caution">
    <text evidence="1">The sequence shown here is derived from an EMBL/GenBank/DDBJ whole genome shotgun (WGS) entry which is preliminary data.</text>
</comment>
<name>A0A8H7RSH5_9FUNG</name>
<dbReference type="Proteomes" id="UP000646827">
    <property type="component" value="Unassembled WGS sequence"/>
</dbReference>
<dbReference type="EMBL" id="JAEPRB010000341">
    <property type="protein sequence ID" value="KAG2216959.1"/>
    <property type="molecule type" value="Genomic_DNA"/>
</dbReference>
<dbReference type="AlphaFoldDB" id="A0A8H7RSH5"/>
<gene>
    <name evidence="1" type="ORF">INT45_007394</name>
</gene>
<sequence length="358" mass="39728">MTEAAQQYYQFLYTAEPIDLQAIDQLLTSVPSNLLSPATQTLLLSSFTLDQITNSAKRAPQNSSPGSDGLPYSILYLLFNHPLIASLAVNSCLIPAVQPVISPIQTGFLPGKFIGNNGLTAQLIMDYARHHRLLGVGLIIDQQKAYDLVHPTYLCLVLLHVVLFNLAFDPLLRTILNDSQFHGFSISPSLGSFPTIAPRPIKALAYANDALFFLTHLNDFNWLQEFLSLYSQTSNAMVNYHKTEAISLSGVSQPEWQALLQSAGITAWHDYHSLSAIRYLRYPLASTNPQLNAFLDGLLVKLQTACDIHIQRGLSIQGRATVINTLIMSKIWHVLRVTPDPKHFHQRGLGLLDSSLQQ</sequence>
<evidence type="ECO:0008006" key="3">
    <source>
        <dbReference type="Google" id="ProtNLM"/>
    </source>
</evidence>
<dbReference type="OrthoDB" id="2426083at2759"/>